<keyword evidence="3 4" id="KW-0443">Lipid metabolism</keyword>
<dbReference type="Gene3D" id="3.40.1090.10">
    <property type="entry name" value="Cytosolic phospholipase A2 catalytic domain"/>
    <property type="match status" value="1"/>
</dbReference>
<evidence type="ECO:0000259" key="6">
    <source>
        <dbReference type="PROSITE" id="PS51635"/>
    </source>
</evidence>
<keyword evidence="2 4" id="KW-0442">Lipid degradation</keyword>
<feature type="active site" description="Nucleophile" evidence="4">
    <location>
        <position position="50"/>
    </location>
</feature>
<name>A0A6A6IX20_9PLEO</name>
<gene>
    <name evidence="7" type="ORF">BU26DRAFT_583749</name>
</gene>
<dbReference type="OrthoDB" id="6612291at2759"/>
<keyword evidence="1 4" id="KW-0378">Hydrolase</keyword>
<feature type="short sequence motif" description="GXGXXG" evidence="4">
    <location>
        <begin position="12"/>
        <end position="17"/>
    </location>
</feature>
<feature type="domain" description="PNPLA" evidence="6">
    <location>
        <begin position="8"/>
        <end position="209"/>
    </location>
</feature>
<feature type="region of interest" description="Disordered" evidence="5">
    <location>
        <begin position="370"/>
        <end position="394"/>
    </location>
</feature>
<proteinExistence type="predicted"/>
<evidence type="ECO:0000256" key="5">
    <source>
        <dbReference type="SAM" id="MobiDB-lite"/>
    </source>
</evidence>
<dbReference type="GO" id="GO:0046486">
    <property type="term" value="P:glycerolipid metabolic process"/>
    <property type="evidence" value="ECO:0007669"/>
    <property type="project" value="UniProtKB-ARBA"/>
</dbReference>
<dbReference type="Pfam" id="PF01734">
    <property type="entry name" value="Patatin"/>
    <property type="match status" value="1"/>
</dbReference>
<sequence>MEEKYNLLSLDGGGVRGLSSLLILQHLMRQIDRDKPPKPCEVFHLIGGTSTGGLIAIMLGRLHMSVDECIDAYLRLSARIFQNRGNGLVNIAKLGLNIPRFDAAELESAIKDVIAGCGYDEDVLLKDSPGAGCKVSVCAVRDENHGHAVLSSYPPTRGLRNLYDETKIWEACRATSAASTFFEPVTIGRFKERFVDGGLGANNPVQEVWLEAMELFSQGVERFEDRIGCFVSIGTGVPYNRQISANAVSLFKALAYISTDTEQTAARFERERRRLQRDHRYFRWNVNLPAMSEIGLEEEDRLHEIAAATGEYFGRTALNDEVSRCVDQLWNERRKPNPHPSDRIVITNHAHLAKWWEILRPAVCDNYAANSPRRKPSLRSQRKQSSDSFGNMSHPKAHLLKIEVT</sequence>
<dbReference type="RefSeq" id="XP_033690109.1">
    <property type="nucleotide sequence ID" value="XM_033834573.1"/>
</dbReference>
<protein>
    <submittedName>
        <fullName evidence="7">FabD/lysophospholipase-like protein</fullName>
    </submittedName>
</protein>
<dbReference type="GO" id="GO:0016042">
    <property type="term" value="P:lipid catabolic process"/>
    <property type="evidence" value="ECO:0007669"/>
    <property type="project" value="UniProtKB-UniRule"/>
</dbReference>
<dbReference type="InterPro" id="IPR016035">
    <property type="entry name" value="Acyl_Trfase/lysoPLipase"/>
</dbReference>
<evidence type="ECO:0000313" key="7">
    <source>
        <dbReference type="EMBL" id="KAF2255105.1"/>
    </source>
</evidence>
<evidence type="ECO:0000256" key="3">
    <source>
        <dbReference type="ARBA" id="ARBA00023098"/>
    </source>
</evidence>
<evidence type="ECO:0000256" key="2">
    <source>
        <dbReference type="ARBA" id="ARBA00022963"/>
    </source>
</evidence>
<dbReference type="Proteomes" id="UP000800094">
    <property type="component" value="Unassembled WGS sequence"/>
</dbReference>
<dbReference type="GO" id="GO:0019369">
    <property type="term" value="P:arachidonate metabolic process"/>
    <property type="evidence" value="ECO:0007669"/>
    <property type="project" value="TreeGrafter"/>
</dbReference>
<feature type="active site" description="Proton acceptor" evidence="4">
    <location>
        <position position="196"/>
    </location>
</feature>
<dbReference type="PANTHER" id="PTHR24185">
    <property type="entry name" value="CALCIUM-INDEPENDENT PHOSPHOLIPASE A2-GAMMA"/>
    <property type="match status" value="1"/>
</dbReference>
<feature type="short sequence motif" description="GXSXG" evidence="4">
    <location>
        <begin position="48"/>
        <end position="52"/>
    </location>
</feature>
<dbReference type="InterPro" id="IPR002641">
    <property type="entry name" value="PNPLA_dom"/>
</dbReference>
<dbReference type="GeneID" id="54587903"/>
<accession>A0A6A6IX20</accession>
<feature type="short sequence motif" description="DGA/G" evidence="4">
    <location>
        <begin position="196"/>
        <end position="198"/>
    </location>
</feature>
<feature type="compositionally biased region" description="Basic residues" evidence="5">
    <location>
        <begin position="372"/>
        <end position="382"/>
    </location>
</feature>
<dbReference type="CDD" id="cd07216">
    <property type="entry name" value="Pat17_PNPLA8_PNPLA9_like3"/>
    <property type="match status" value="1"/>
</dbReference>
<dbReference type="AlphaFoldDB" id="A0A6A6IX20"/>
<reference evidence="7" key="1">
    <citation type="journal article" date="2020" name="Stud. Mycol.">
        <title>101 Dothideomycetes genomes: a test case for predicting lifestyles and emergence of pathogens.</title>
        <authorList>
            <person name="Haridas S."/>
            <person name="Albert R."/>
            <person name="Binder M."/>
            <person name="Bloem J."/>
            <person name="Labutti K."/>
            <person name="Salamov A."/>
            <person name="Andreopoulos B."/>
            <person name="Baker S."/>
            <person name="Barry K."/>
            <person name="Bills G."/>
            <person name="Bluhm B."/>
            <person name="Cannon C."/>
            <person name="Castanera R."/>
            <person name="Culley D."/>
            <person name="Daum C."/>
            <person name="Ezra D."/>
            <person name="Gonzalez J."/>
            <person name="Henrissat B."/>
            <person name="Kuo A."/>
            <person name="Liang C."/>
            <person name="Lipzen A."/>
            <person name="Lutzoni F."/>
            <person name="Magnuson J."/>
            <person name="Mondo S."/>
            <person name="Nolan M."/>
            <person name="Ohm R."/>
            <person name="Pangilinan J."/>
            <person name="Park H.-J."/>
            <person name="Ramirez L."/>
            <person name="Alfaro M."/>
            <person name="Sun H."/>
            <person name="Tritt A."/>
            <person name="Yoshinaga Y."/>
            <person name="Zwiers L.-H."/>
            <person name="Turgeon B."/>
            <person name="Goodwin S."/>
            <person name="Spatafora J."/>
            <person name="Crous P."/>
            <person name="Grigoriev I."/>
        </authorList>
    </citation>
    <scope>NUCLEOTIDE SEQUENCE</scope>
    <source>
        <strain evidence="7">CBS 122368</strain>
    </source>
</reference>
<dbReference type="PANTHER" id="PTHR24185:SF1">
    <property type="entry name" value="CALCIUM-INDEPENDENT PHOSPHOLIPASE A2-GAMMA"/>
    <property type="match status" value="1"/>
</dbReference>
<evidence type="ECO:0000313" key="8">
    <source>
        <dbReference type="Proteomes" id="UP000800094"/>
    </source>
</evidence>
<keyword evidence="8" id="KW-1185">Reference proteome</keyword>
<dbReference type="PROSITE" id="PS51635">
    <property type="entry name" value="PNPLA"/>
    <property type="match status" value="1"/>
</dbReference>
<evidence type="ECO:0000256" key="1">
    <source>
        <dbReference type="ARBA" id="ARBA00022801"/>
    </source>
</evidence>
<dbReference type="EMBL" id="ML987190">
    <property type="protein sequence ID" value="KAF2255105.1"/>
    <property type="molecule type" value="Genomic_DNA"/>
</dbReference>
<dbReference type="SUPFAM" id="SSF52151">
    <property type="entry name" value="FabD/lysophospholipase-like"/>
    <property type="match status" value="1"/>
</dbReference>
<evidence type="ECO:0000256" key="4">
    <source>
        <dbReference type="PROSITE-ProRule" id="PRU01161"/>
    </source>
</evidence>
<dbReference type="GO" id="GO:0047499">
    <property type="term" value="F:calcium-independent phospholipase A2 activity"/>
    <property type="evidence" value="ECO:0007669"/>
    <property type="project" value="TreeGrafter"/>
</dbReference>
<dbReference type="GO" id="GO:0016020">
    <property type="term" value="C:membrane"/>
    <property type="evidence" value="ECO:0007669"/>
    <property type="project" value="TreeGrafter"/>
</dbReference>
<organism evidence="7 8">
    <name type="scientific">Trematosphaeria pertusa</name>
    <dbReference type="NCBI Taxonomy" id="390896"/>
    <lineage>
        <taxon>Eukaryota</taxon>
        <taxon>Fungi</taxon>
        <taxon>Dikarya</taxon>
        <taxon>Ascomycota</taxon>
        <taxon>Pezizomycotina</taxon>
        <taxon>Dothideomycetes</taxon>
        <taxon>Pleosporomycetidae</taxon>
        <taxon>Pleosporales</taxon>
        <taxon>Massarineae</taxon>
        <taxon>Trematosphaeriaceae</taxon>
        <taxon>Trematosphaeria</taxon>
    </lineage>
</organism>